<accession>A0ABY4QVZ4</accession>
<evidence type="ECO:0000313" key="2">
    <source>
        <dbReference type="EMBL" id="UQX87623.1"/>
    </source>
</evidence>
<name>A0ABY4QVZ4_9ACTN</name>
<proteinExistence type="predicted"/>
<feature type="region of interest" description="Disordered" evidence="1">
    <location>
        <begin position="484"/>
        <end position="512"/>
    </location>
</feature>
<dbReference type="RefSeq" id="WP_249770325.1">
    <property type="nucleotide sequence ID" value="NZ_CP097332.1"/>
</dbReference>
<dbReference type="EMBL" id="CP097332">
    <property type="protein sequence ID" value="UQX87623.1"/>
    <property type="molecule type" value="Genomic_DNA"/>
</dbReference>
<evidence type="ECO:0000313" key="3">
    <source>
        <dbReference type="Proteomes" id="UP001056336"/>
    </source>
</evidence>
<evidence type="ECO:0000256" key="1">
    <source>
        <dbReference type="SAM" id="MobiDB-lite"/>
    </source>
</evidence>
<organism evidence="2 3">
    <name type="scientific">Jatrophihabitans telluris</name>
    <dbReference type="NCBI Taxonomy" id="2038343"/>
    <lineage>
        <taxon>Bacteria</taxon>
        <taxon>Bacillati</taxon>
        <taxon>Actinomycetota</taxon>
        <taxon>Actinomycetes</taxon>
        <taxon>Jatrophihabitantales</taxon>
        <taxon>Jatrophihabitantaceae</taxon>
        <taxon>Jatrophihabitans</taxon>
    </lineage>
</organism>
<reference evidence="2" key="1">
    <citation type="journal article" date="2018" name="Int. J. Syst. Evol. Microbiol.">
        <title>Jatrophihabitans telluris sp. nov., isolated from sediment soil of lava forest wetlands and the emended description of the genus Jatrophihabitans.</title>
        <authorList>
            <person name="Lee K.C."/>
            <person name="Suh M.K."/>
            <person name="Eom M.K."/>
            <person name="Kim K.K."/>
            <person name="Kim J.S."/>
            <person name="Kim D.S."/>
            <person name="Ko S.H."/>
            <person name="Shin Y.K."/>
            <person name="Lee J.S."/>
        </authorList>
    </citation>
    <scope>NUCLEOTIDE SEQUENCE</scope>
    <source>
        <strain evidence="2">N237</strain>
    </source>
</reference>
<sequence>MTIASVAFTPQASLQTDYVNPAPPPATNWAADLVKQNRSDFAILPSLLQLAVWIKKGDQFPVCAREWVQVLDPAEDYDLTAVGCTGWVLQPELAGTDVPFNHPFRSDWECMVALDPEFTGLLARGNVIPDGKDGLMAMTDANRLGIPVPPGGLLAVEQDQNCVPSAFKDPVSGAVQVGDRIAVFGRWIVDAGHSVTDPTGAEDSYRAEVHPPLLMAIGGDRLDAAGNQLTRIAVTSRPYLSKQVFTTDKDSIYDDSGSVDGTMLEHLNNEVDKLTSGIFIPDSTTLEAHPKIAAKPFSGSHFYRLIVRPPDSTGGGGIGGHGGISGIGLGDAEAEQVEVSFQFTCRTGIGVEVIPQTDHVELLISLNSVPYTAPPLPPRQTEVWDKDRLNDESAGAGDVITLEQLSSLLTLNPLKVTTAELALAHGIETDRYEVPDVDVFNRSQAVPFTAVDQLPGGTAGIITDDGQPYPVTGFLEIRRRRPDQNLGVGDVAGSESGGPIRKGPTQKGAMPS</sequence>
<keyword evidence="3" id="KW-1185">Reference proteome</keyword>
<protein>
    <submittedName>
        <fullName evidence="2">Uncharacterized protein</fullName>
    </submittedName>
</protein>
<dbReference type="Proteomes" id="UP001056336">
    <property type="component" value="Chromosome"/>
</dbReference>
<reference evidence="2" key="2">
    <citation type="submission" date="2022-05" db="EMBL/GenBank/DDBJ databases">
        <authorList>
            <person name="Kim J.-S."/>
            <person name="Lee K."/>
            <person name="Suh M."/>
            <person name="Eom M."/>
            <person name="Kim J.-S."/>
            <person name="Kim D.-S."/>
            <person name="Ko S.-H."/>
            <person name="Shin Y."/>
            <person name="Lee J.-S."/>
        </authorList>
    </citation>
    <scope>NUCLEOTIDE SEQUENCE</scope>
    <source>
        <strain evidence="2">N237</strain>
    </source>
</reference>
<gene>
    <name evidence="2" type="ORF">M6D93_15125</name>
</gene>